<reference evidence="2 4" key="1">
    <citation type="submission" date="2014-04" db="EMBL/GenBank/DDBJ databases">
        <title>Draft genome sequence of Bacillus azotoformans MEV2011, a (co-) denitrifying strain unable to grow in the presence of oxygen.</title>
        <authorList>
            <person name="Nielsen M."/>
            <person name="Schreiber L."/>
            <person name="Finster K."/>
            <person name="Schramm A."/>
        </authorList>
    </citation>
    <scope>NUCLEOTIDE SEQUENCE [LARGE SCALE GENOMIC DNA]</scope>
    <source>
        <strain evidence="2 4">MEV2011</strain>
    </source>
</reference>
<dbReference type="PATRIC" id="fig|1348973.3.peg.4749"/>
<evidence type="ECO:0000313" key="2">
    <source>
        <dbReference type="EMBL" id="KEF35947.1"/>
    </source>
</evidence>
<dbReference type="Proteomes" id="UP000027936">
    <property type="component" value="Unassembled WGS sequence"/>
</dbReference>
<gene>
    <name evidence="3" type="ORF">M670_00737</name>
    <name evidence="2" type="ORF">M670_04879</name>
</gene>
<evidence type="ECO:0000256" key="1">
    <source>
        <dbReference type="SAM" id="Phobius"/>
    </source>
</evidence>
<dbReference type="GeneID" id="89470922"/>
<keyword evidence="1" id="KW-1133">Transmembrane helix</keyword>
<keyword evidence="1" id="KW-0812">Transmembrane</keyword>
<name>A0A072NFE1_SCHAZ</name>
<feature type="transmembrane region" description="Helical" evidence="1">
    <location>
        <begin position="12"/>
        <end position="31"/>
    </location>
</feature>
<dbReference type="EMBL" id="JJRY01000002">
    <property type="protein sequence ID" value="KEF39716.1"/>
    <property type="molecule type" value="Genomic_DNA"/>
</dbReference>
<keyword evidence="1" id="KW-0472">Membrane</keyword>
<comment type="caution">
    <text evidence="2">The sequence shown here is derived from an EMBL/GenBank/DDBJ whole genome shotgun (WGS) entry which is preliminary data.</text>
</comment>
<dbReference type="EMBL" id="JJRY01000041">
    <property type="protein sequence ID" value="KEF35947.1"/>
    <property type="molecule type" value="Genomic_DNA"/>
</dbReference>
<protein>
    <submittedName>
        <fullName evidence="2">Uncharacterized protein</fullName>
    </submittedName>
</protein>
<evidence type="ECO:0000313" key="4">
    <source>
        <dbReference type="Proteomes" id="UP000027936"/>
    </source>
</evidence>
<dbReference type="AlphaFoldDB" id="A0A072NFE1"/>
<evidence type="ECO:0000313" key="3">
    <source>
        <dbReference type="EMBL" id="KEF39716.1"/>
    </source>
</evidence>
<sequence>MFEIVEILDIINAYPLYAGILLGWFFVHLYFSDNKQKFSKDHALFSNKVRLQTETLQIKLEVRINPVITWLFKAIKKYERDGDDDNIISSFIYI</sequence>
<dbReference type="RefSeq" id="WP_003331624.1">
    <property type="nucleotide sequence ID" value="NZ_JJRY01000002.1"/>
</dbReference>
<accession>A0A072NFE1</accession>
<proteinExistence type="predicted"/>
<organism evidence="2 4">
    <name type="scientific">Schinkia azotoformans MEV2011</name>
    <dbReference type="NCBI Taxonomy" id="1348973"/>
    <lineage>
        <taxon>Bacteria</taxon>
        <taxon>Bacillati</taxon>
        <taxon>Bacillota</taxon>
        <taxon>Bacilli</taxon>
        <taxon>Bacillales</taxon>
        <taxon>Bacillaceae</taxon>
        <taxon>Calidifontibacillus/Schinkia group</taxon>
        <taxon>Schinkia</taxon>
    </lineage>
</organism>